<evidence type="ECO:0000313" key="11">
    <source>
        <dbReference type="Proteomes" id="UP000664534"/>
    </source>
</evidence>
<evidence type="ECO:0000256" key="6">
    <source>
        <dbReference type="SAM" id="MobiDB-lite"/>
    </source>
</evidence>
<dbReference type="GO" id="GO:0016717">
    <property type="term" value="F:oxidoreductase activity, acting on paired donors, with oxidation of a pair of donors resulting in the reduction of molecular oxygen to two molecules of water"/>
    <property type="evidence" value="ECO:0007669"/>
    <property type="project" value="InterPro"/>
</dbReference>
<comment type="pathway">
    <text evidence="2">Lipid metabolism.</text>
</comment>
<dbReference type="Proteomes" id="UP000664534">
    <property type="component" value="Unassembled WGS sequence"/>
</dbReference>
<dbReference type="InterPro" id="IPR012171">
    <property type="entry name" value="Fatty_acid_desaturase"/>
</dbReference>
<keyword evidence="11" id="KW-1185">Reference proteome</keyword>
<dbReference type="AlphaFoldDB" id="A0A8H3IKF7"/>
<keyword evidence="4" id="KW-0560">Oxidoreductase</keyword>
<dbReference type="OrthoDB" id="1461976at2759"/>
<feature type="transmembrane region" description="Helical" evidence="7">
    <location>
        <begin position="356"/>
        <end position="374"/>
    </location>
</feature>
<evidence type="ECO:0000259" key="9">
    <source>
        <dbReference type="Pfam" id="PF11960"/>
    </source>
</evidence>
<evidence type="ECO:0000259" key="8">
    <source>
        <dbReference type="Pfam" id="PF00487"/>
    </source>
</evidence>
<proteinExistence type="inferred from homology"/>
<name>A0A8H3IKF7_9LECA</name>
<keyword evidence="7" id="KW-1133">Transmembrane helix</keyword>
<feature type="region of interest" description="Disordered" evidence="6">
    <location>
        <begin position="17"/>
        <end position="43"/>
    </location>
</feature>
<evidence type="ECO:0000256" key="2">
    <source>
        <dbReference type="ARBA" id="ARBA00005189"/>
    </source>
</evidence>
<sequence>MSTVEFSRKTVFQAPVPDSLASSSSNSISPTPDHTPYRSQSSATSLSSLASDSELDAQNSAGNLVNNKYSSDLVDTKLSGQLVNPEAQYGNLVDTYGNDFHIPDFTINDVRAAIPKHCFERSAARGLMYVARDICSLAITFALFHTLWTPANIPSTSVRAAGWALYTFIQGCFGTGLWVMAHECGHQSFSPSKTLNDTVGLICHSALLVPYFSWKISHGKHHKATGHLDRDMVFVPKTREQYASKIGRATHELAELAEETPIVTAGSLIGQQLAGWIIYLSTNITGHNSHTRQKEGRGQGKKNGWGGNVNHFDPSSPLYEAKDSKLILASDVGLAVVAGILILIGKKFGWANLAVWYFLPYLWVNHWLVAITYLQHTDPSLPHYEDAAWNFARGAAATVDREFGFIGRTLMHGIVETHVLHHFVSTIPFYNADEASEAIKPILGRHYRSNVEGGPWGFIKAMWTSARTCQWVEPSEGAEGLGKSVLFFRNRNGNGVPPGKVTPLES</sequence>
<dbReference type="Pfam" id="PF11960">
    <property type="entry name" value="DUF3474"/>
    <property type="match status" value="1"/>
</dbReference>
<feature type="domain" description="Fatty acid desaturase" evidence="8">
    <location>
        <begin position="162"/>
        <end position="448"/>
    </location>
</feature>
<evidence type="ECO:0000313" key="10">
    <source>
        <dbReference type="EMBL" id="CAF9931312.1"/>
    </source>
</evidence>
<keyword evidence="5 7" id="KW-0472">Membrane</keyword>
<evidence type="ECO:0000256" key="7">
    <source>
        <dbReference type="SAM" id="Phobius"/>
    </source>
</evidence>
<evidence type="ECO:0000256" key="4">
    <source>
        <dbReference type="ARBA" id="ARBA00023002"/>
    </source>
</evidence>
<feature type="region of interest" description="Disordered" evidence="6">
    <location>
        <begin position="287"/>
        <end position="308"/>
    </location>
</feature>
<dbReference type="GO" id="GO:0006629">
    <property type="term" value="P:lipid metabolic process"/>
    <property type="evidence" value="ECO:0007669"/>
    <property type="project" value="InterPro"/>
</dbReference>
<feature type="domain" description="Fatty acid desaturase N-terminal" evidence="9">
    <location>
        <begin position="103"/>
        <end position="135"/>
    </location>
</feature>
<protein>
    <submittedName>
        <fullName evidence="10">Oleate hydroxylase fah12</fullName>
    </submittedName>
</protein>
<comment type="caution">
    <text evidence="10">The sequence shown here is derived from an EMBL/GenBank/DDBJ whole genome shotgun (WGS) entry which is preliminary data.</text>
</comment>
<comment type="similarity">
    <text evidence="3">Belongs to the fatty acid desaturase type 1 family.</text>
</comment>
<keyword evidence="7" id="KW-0812">Transmembrane</keyword>
<dbReference type="InterPro" id="IPR005804">
    <property type="entry name" value="FA_desaturase_dom"/>
</dbReference>
<comment type="subcellular location">
    <subcellularLocation>
        <location evidence="1">Membrane</location>
    </subcellularLocation>
</comment>
<evidence type="ECO:0000256" key="3">
    <source>
        <dbReference type="ARBA" id="ARBA00009295"/>
    </source>
</evidence>
<dbReference type="InterPro" id="IPR021863">
    <property type="entry name" value="FAS_N"/>
</dbReference>
<feature type="compositionally biased region" description="Low complexity" evidence="6">
    <location>
        <begin position="17"/>
        <end position="32"/>
    </location>
</feature>
<gene>
    <name evidence="10" type="primary">FAH12</name>
    <name evidence="10" type="ORF">IMSHALPRED_008593</name>
</gene>
<accession>A0A8H3IKF7</accession>
<dbReference type="CDD" id="cd03507">
    <property type="entry name" value="Delta12-FADS-like"/>
    <property type="match status" value="1"/>
</dbReference>
<dbReference type="Pfam" id="PF00487">
    <property type="entry name" value="FA_desaturase"/>
    <property type="match status" value="1"/>
</dbReference>
<reference evidence="10" key="1">
    <citation type="submission" date="2021-03" db="EMBL/GenBank/DDBJ databases">
        <authorList>
            <person name="Tagirdzhanova G."/>
        </authorList>
    </citation>
    <scope>NUCLEOTIDE SEQUENCE</scope>
</reference>
<dbReference type="GO" id="GO:0016020">
    <property type="term" value="C:membrane"/>
    <property type="evidence" value="ECO:0007669"/>
    <property type="project" value="UniProtKB-SubCell"/>
</dbReference>
<dbReference type="PANTHER" id="PTHR32100">
    <property type="entry name" value="OMEGA-6 FATTY ACID DESATURASE, CHLOROPLASTIC"/>
    <property type="match status" value="1"/>
</dbReference>
<feature type="transmembrane region" description="Helical" evidence="7">
    <location>
        <begin position="326"/>
        <end position="344"/>
    </location>
</feature>
<dbReference type="EMBL" id="CAJPDT010000060">
    <property type="protein sequence ID" value="CAF9931312.1"/>
    <property type="molecule type" value="Genomic_DNA"/>
</dbReference>
<evidence type="ECO:0000256" key="5">
    <source>
        <dbReference type="ARBA" id="ARBA00023136"/>
    </source>
</evidence>
<organism evidence="10 11">
    <name type="scientific">Imshaugia aleurites</name>
    <dbReference type="NCBI Taxonomy" id="172621"/>
    <lineage>
        <taxon>Eukaryota</taxon>
        <taxon>Fungi</taxon>
        <taxon>Dikarya</taxon>
        <taxon>Ascomycota</taxon>
        <taxon>Pezizomycotina</taxon>
        <taxon>Lecanoromycetes</taxon>
        <taxon>OSLEUM clade</taxon>
        <taxon>Lecanoromycetidae</taxon>
        <taxon>Lecanorales</taxon>
        <taxon>Lecanorineae</taxon>
        <taxon>Parmeliaceae</taxon>
        <taxon>Imshaugia</taxon>
    </lineage>
</organism>
<evidence type="ECO:0000256" key="1">
    <source>
        <dbReference type="ARBA" id="ARBA00004370"/>
    </source>
</evidence>